<sequence>MVGSRNLPSHGAVSFLDGSETLQGKAKDGRRTSVSGSIHETFGDVETGFDVSNRDLVDILSELNYY</sequence>
<evidence type="ECO:0000313" key="2">
    <source>
        <dbReference type="EMBL" id="CAI2186198.1"/>
    </source>
</evidence>
<protein>
    <submittedName>
        <fullName evidence="2">10611_t:CDS:1</fullName>
    </submittedName>
</protein>
<keyword evidence="3" id="KW-1185">Reference proteome</keyword>
<accession>A0A9W4WXD3</accession>
<organism evidence="2 3">
    <name type="scientific">Funneliformis geosporum</name>
    <dbReference type="NCBI Taxonomy" id="1117311"/>
    <lineage>
        <taxon>Eukaryota</taxon>
        <taxon>Fungi</taxon>
        <taxon>Fungi incertae sedis</taxon>
        <taxon>Mucoromycota</taxon>
        <taxon>Glomeromycotina</taxon>
        <taxon>Glomeromycetes</taxon>
        <taxon>Glomerales</taxon>
        <taxon>Glomeraceae</taxon>
        <taxon>Funneliformis</taxon>
    </lineage>
</organism>
<name>A0A9W4WXD3_9GLOM</name>
<feature type="region of interest" description="Disordered" evidence="1">
    <location>
        <begin position="1"/>
        <end position="35"/>
    </location>
</feature>
<evidence type="ECO:0000256" key="1">
    <source>
        <dbReference type="SAM" id="MobiDB-lite"/>
    </source>
</evidence>
<dbReference type="AlphaFoldDB" id="A0A9W4WXD3"/>
<dbReference type="Proteomes" id="UP001153678">
    <property type="component" value="Unassembled WGS sequence"/>
</dbReference>
<reference evidence="2" key="1">
    <citation type="submission" date="2022-08" db="EMBL/GenBank/DDBJ databases">
        <authorList>
            <person name="Kallberg Y."/>
            <person name="Tangrot J."/>
            <person name="Rosling A."/>
        </authorList>
    </citation>
    <scope>NUCLEOTIDE SEQUENCE</scope>
    <source>
        <strain evidence="2">Wild A</strain>
    </source>
</reference>
<proteinExistence type="predicted"/>
<dbReference type="EMBL" id="CAMKVN010004040">
    <property type="protein sequence ID" value="CAI2186198.1"/>
    <property type="molecule type" value="Genomic_DNA"/>
</dbReference>
<comment type="caution">
    <text evidence="2">The sequence shown here is derived from an EMBL/GenBank/DDBJ whole genome shotgun (WGS) entry which is preliminary data.</text>
</comment>
<gene>
    <name evidence="2" type="ORF">FWILDA_LOCUS12455</name>
</gene>
<evidence type="ECO:0000313" key="3">
    <source>
        <dbReference type="Proteomes" id="UP001153678"/>
    </source>
</evidence>